<feature type="domain" description="Tyrosine specific protein phosphatases" evidence="2">
    <location>
        <begin position="186"/>
        <end position="235"/>
    </location>
</feature>
<keyword evidence="1" id="KW-0812">Transmembrane</keyword>
<dbReference type="PROSITE" id="PS50056">
    <property type="entry name" value="TYR_PHOSPHATASE_2"/>
    <property type="match status" value="1"/>
</dbReference>
<evidence type="ECO:0000313" key="3">
    <source>
        <dbReference type="EMBL" id="KAK3365920.1"/>
    </source>
</evidence>
<name>A0AAE0JXN8_9PEZI</name>
<keyword evidence="1" id="KW-1133">Transmembrane helix</keyword>
<evidence type="ECO:0000259" key="2">
    <source>
        <dbReference type="PROSITE" id="PS50056"/>
    </source>
</evidence>
<dbReference type="AlphaFoldDB" id="A0AAE0JXN8"/>
<keyword evidence="4" id="KW-1185">Reference proteome</keyword>
<comment type="caution">
    <text evidence="3">The sequence shown here is derived from an EMBL/GenBank/DDBJ whole genome shotgun (WGS) entry which is preliminary data.</text>
</comment>
<dbReference type="PROSITE" id="PS00383">
    <property type="entry name" value="TYR_PHOSPHATASE_1"/>
    <property type="match status" value="1"/>
</dbReference>
<evidence type="ECO:0000313" key="4">
    <source>
        <dbReference type="Proteomes" id="UP001287356"/>
    </source>
</evidence>
<dbReference type="Gene3D" id="3.90.190.10">
    <property type="entry name" value="Protein tyrosine phosphatase superfamily"/>
    <property type="match status" value="1"/>
</dbReference>
<reference evidence="3" key="1">
    <citation type="journal article" date="2023" name="Mol. Phylogenet. Evol.">
        <title>Genome-scale phylogeny and comparative genomics of the fungal order Sordariales.</title>
        <authorList>
            <person name="Hensen N."/>
            <person name="Bonometti L."/>
            <person name="Westerberg I."/>
            <person name="Brannstrom I.O."/>
            <person name="Guillou S."/>
            <person name="Cros-Aarteil S."/>
            <person name="Calhoun S."/>
            <person name="Haridas S."/>
            <person name="Kuo A."/>
            <person name="Mondo S."/>
            <person name="Pangilinan J."/>
            <person name="Riley R."/>
            <person name="LaButti K."/>
            <person name="Andreopoulos B."/>
            <person name="Lipzen A."/>
            <person name="Chen C."/>
            <person name="Yan M."/>
            <person name="Daum C."/>
            <person name="Ng V."/>
            <person name="Clum A."/>
            <person name="Steindorff A."/>
            <person name="Ohm R.A."/>
            <person name="Martin F."/>
            <person name="Silar P."/>
            <person name="Natvig D.O."/>
            <person name="Lalanne C."/>
            <person name="Gautier V."/>
            <person name="Ament-Velasquez S.L."/>
            <person name="Kruys A."/>
            <person name="Hutchinson M.I."/>
            <person name="Powell A.J."/>
            <person name="Barry K."/>
            <person name="Miller A.N."/>
            <person name="Grigoriev I.V."/>
            <person name="Debuchy R."/>
            <person name="Gladieux P."/>
            <person name="Hiltunen Thoren M."/>
            <person name="Johannesson H."/>
        </authorList>
    </citation>
    <scope>NUCLEOTIDE SEQUENCE</scope>
    <source>
        <strain evidence="3">CBS 958.72</strain>
    </source>
</reference>
<dbReference type="PANTHER" id="PTHR31126:SF10">
    <property type="entry name" value="PROTEIN PHOSPHATASE, PUTATIVE (AFU_ORTHOLOGUE AFUA_6G06650)-RELATED"/>
    <property type="match status" value="1"/>
</dbReference>
<evidence type="ECO:0000256" key="1">
    <source>
        <dbReference type="SAM" id="Phobius"/>
    </source>
</evidence>
<dbReference type="GO" id="GO:0004721">
    <property type="term" value="F:phosphoprotein phosphatase activity"/>
    <property type="evidence" value="ECO:0007669"/>
    <property type="project" value="InterPro"/>
</dbReference>
<feature type="transmembrane region" description="Helical" evidence="1">
    <location>
        <begin position="134"/>
        <end position="155"/>
    </location>
</feature>
<gene>
    <name evidence="3" type="ORF">B0T24DRAFT_682978</name>
</gene>
<reference evidence="3" key="2">
    <citation type="submission" date="2023-06" db="EMBL/GenBank/DDBJ databases">
        <authorList>
            <consortium name="Lawrence Berkeley National Laboratory"/>
            <person name="Haridas S."/>
            <person name="Hensen N."/>
            <person name="Bonometti L."/>
            <person name="Westerberg I."/>
            <person name="Brannstrom I.O."/>
            <person name="Guillou S."/>
            <person name="Cros-Aarteil S."/>
            <person name="Calhoun S."/>
            <person name="Kuo A."/>
            <person name="Mondo S."/>
            <person name="Pangilinan J."/>
            <person name="Riley R."/>
            <person name="Labutti K."/>
            <person name="Andreopoulos B."/>
            <person name="Lipzen A."/>
            <person name="Chen C."/>
            <person name="Yanf M."/>
            <person name="Daum C."/>
            <person name="Ng V."/>
            <person name="Clum A."/>
            <person name="Steindorff A."/>
            <person name="Ohm R."/>
            <person name="Martin F."/>
            <person name="Silar P."/>
            <person name="Natvig D."/>
            <person name="Lalanne C."/>
            <person name="Gautier V."/>
            <person name="Ament-Velasquez S.L."/>
            <person name="Kruys A."/>
            <person name="Hutchinson M.I."/>
            <person name="Powell A.J."/>
            <person name="Barry K."/>
            <person name="Miller A.N."/>
            <person name="Grigoriev I.V."/>
            <person name="Debuchy R."/>
            <person name="Gladieux P."/>
            <person name="Thoren M.H."/>
            <person name="Johannesson H."/>
        </authorList>
    </citation>
    <scope>NUCLEOTIDE SEQUENCE</scope>
    <source>
        <strain evidence="3">CBS 958.72</strain>
    </source>
</reference>
<dbReference type="Proteomes" id="UP001287356">
    <property type="component" value="Unassembled WGS sequence"/>
</dbReference>
<sequence length="310" mass="34370">MALPASTRQSTTDTGAVEFESILNFRDVGKTINTFLGQRLVREGLLFRSARPDDATPGDRRRLTDEFGIRTVIDLRTTTEHINAAKKHQAELQATLPPAGAPNGAAAAELAEPLKIPALQYLEIKLTGRRFERFLLSQLTWWSLVKFLFLFAFGYRMPAIAILGREVMKPRGIVGLGLDTIDQSGPEIAETLESLLWPSGVALPALVHCTQGKDRTGVIVMLVLMILGIPQAAIDFDYRLTDEALLPEKASRLAEISEIGLPAEFAETSEVLIKRSAEHLDTKYGGLDVYLDDIGFDHVKRERLRELLSY</sequence>
<dbReference type="PANTHER" id="PTHR31126">
    <property type="entry name" value="TYROSINE-PROTEIN PHOSPHATASE"/>
    <property type="match status" value="1"/>
</dbReference>
<dbReference type="SUPFAM" id="SSF52799">
    <property type="entry name" value="(Phosphotyrosine protein) phosphatases II"/>
    <property type="match status" value="1"/>
</dbReference>
<keyword evidence="1" id="KW-0472">Membrane</keyword>
<dbReference type="Pfam" id="PF13350">
    <property type="entry name" value="Y_phosphatase3"/>
    <property type="match status" value="2"/>
</dbReference>
<dbReference type="InterPro" id="IPR016130">
    <property type="entry name" value="Tyr_Pase_AS"/>
</dbReference>
<organism evidence="3 4">
    <name type="scientific">Lasiosphaeria ovina</name>
    <dbReference type="NCBI Taxonomy" id="92902"/>
    <lineage>
        <taxon>Eukaryota</taxon>
        <taxon>Fungi</taxon>
        <taxon>Dikarya</taxon>
        <taxon>Ascomycota</taxon>
        <taxon>Pezizomycotina</taxon>
        <taxon>Sordariomycetes</taxon>
        <taxon>Sordariomycetidae</taxon>
        <taxon>Sordariales</taxon>
        <taxon>Lasiosphaeriaceae</taxon>
        <taxon>Lasiosphaeria</taxon>
    </lineage>
</organism>
<dbReference type="InterPro" id="IPR029021">
    <property type="entry name" value="Prot-tyrosine_phosphatase-like"/>
</dbReference>
<protein>
    <submittedName>
        <fullName evidence="3">Protein-tyrosine phosphatase-like protein</fullName>
    </submittedName>
</protein>
<dbReference type="InterPro" id="IPR000387">
    <property type="entry name" value="Tyr_Pase_dom"/>
</dbReference>
<dbReference type="InterPro" id="IPR026893">
    <property type="entry name" value="Tyr/Ser_Pase_IphP-type"/>
</dbReference>
<proteinExistence type="predicted"/>
<accession>A0AAE0JXN8</accession>
<dbReference type="EMBL" id="JAULSN010000008">
    <property type="protein sequence ID" value="KAK3365920.1"/>
    <property type="molecule type" value="Genomic_DNA"/>
</dbReference>